<protein>
    <submittedName>
        <fullName evidence="2">Uncharacterized protein</fullName>
    </submittedName>
</protein>
<dbReference type="EMBL" id="CACTIH010002592">
    <property type="protein sequence ID" value="CAA2976867.1"/>
    <property type="molecule type" value="Genomic_DNA"/>
</dbReference>
<evidence type="ECO:0000313" key="3">
    <source>
        <dbReference type="Proteomes" id="UP000594638"/>
    </source>
</evidence>
<sequence length="199" mass="22503">MTSNENKCPMCTGRLESGNHNCIRSLRKIVDSKSQSLKHLEVETETKAILIFSELKEIRQKIEQLETHKRVTENVTQDLQFQITEIKEIVDKLNELKIDDKSPRGSQQTSGQQKDSPKKSSQKSMDLEEGEVTSSSQSSAEQMSIEEAVPFETQLPSAEERAKQCLKNLSHLIFKDQPSTSATRTFERITGPPIKLNSI</sequence>
<feature type="non-terminal residue" evidence="2">
    <location>
        <position position="199"/>
    </location>
</feature>
<dbReference type="Gramene" id="OE9A006313T1">
    <property type="protein sequence ID" value="OE9A006313C1"/>
    <property type="gene ID" value="OE9A006313"/>
</dbReference>
<accession>A0A8S0RDF6</accession>
<comment type="caution">
    <text evidence="2">The sequence shown here is derived from an EMBL/GenBank/DDBJ whole genome shotgun (WGS) entry which is preliminary data.</text>
</comment>
<feature type="compositionally biased region" description="Low complexity" evidence="1">
    <location>
        <begin position="132"/>
        <end position="144"/>
    </location>
</feature>
<evidence type="ECO:0000313" key="2">
    <source>
        <dbReference type="EMBL" id="CAA2976867.1"/>
    </source>
</evidence>
<feature type="region of interest" description="Disordered" evidence="1">
    <location>
        <begin position="97"/>
        <end position="144"/>
    </location>
</feature>
<dbReference type="Proteomes" id="UP000594638">
    <property type="component" value="Unassembled WGS sequence"/>
</dbReference>
<keyword evidence="3" id="KW-1185">Reference proteome</keyword>
<proteinExistence type="predicted"/>
<reference evidence="2 3" key="1">
    <citation type="submission" date="2019-12" db="EMBL/GenBank/DDBJ databases">
        <authorList>
            <person name="Alioto T."/>
            <person name="Alioto T."/>
            <person name="Gomez Garrido J."/>
        </authorList>
    </citation>
    <scope>NUCLEOTIDE SEQUENCE [LARGE SCALE GENOMIC DNA]</scope>
</reference>
<gene>
    <name evidence="2" type="ORF">OLEA9_A006313</name>
</gene>
<dbReference type="AlphaFoldDB" id="A0A8S0RDF6"/>
<name>A0A8S0RDF6_OLEEU</name>
<evidence type="ECO:0000256" key="1">
    <source>
        <dbReference type="SAM" id="MobiDB-lite"/>
    </source>
</evidence>
<organism evidence="2 3">
    <name type="scientific">Olea europaea subsp. europaea</name>
    <dbReference type="NCBI Taxonomy" id="158383"/>
    <lineage>
        <taxon>Eukaryota</taxon>
        <taxon>Viridiplantae</taxon>
        <taxon>Streptophyta</taxon>
        <taxon>Embryophyta</taxon>
        <taxon>Tracheophyta</taxon>
        <taxon>Spermatophyta</taxon>
        <taxon>Magnoliopsida</taxon>
        <taxon>eudicotyledons</taxon>
        <taxon>Gunneridae</taxon>
        <taxon>Pentapetalae</taxon>
        <taxon>asterids</taxon>
        <taxon>lamiids</taxon>
        <taxon>Lamiales</taxon>
        <taxon>Oleaceae</taxon>
        <taxon>Oleeae</taxon>
        <taxon>Olea</taxon>
    </lineage>
</organism>